<organism evidence="6 7">
    <name type="scientific">Ruminococcus callidus ATCC 27760</name>
    <dbReference type="NCBI Taxonomy" id="411473"/>
    <lineage>
        <taxon>Bacteria</taxon>
        <taxon>Bacillati</taxon>
        <taxon>Bacillota</taxon>
        <taxon>Clostridia</taxon>
        <taxon>Eubacteriales</taxon>
        <taxon>Oscillospiraceae</taxon>
        <taxon>Ruminococcus</taxon>
    </lineage>
</organism>
<keyword evidence="4" id="KW-0961">Cell wall biogenesis/degradation</keyword>
<dbReference type="InterPro" id="IPR036505">
    <property type="entry name" value="Amidase/PGRP_sf"/>
</dbReference>
<dbReference type="GO" id="GO:0009254">
    <property type="term" value="P:peptidoglycan turnover"/>
    <property type="evidence" value="ECO:0007669"/>
    <property type="project" value="TreeGrafter"/>
</dbReference>
<dbReference type="AlphaFoldDB" id="U2JPB6"/>
<name>U2JPB6_9FIRM</name>
<dbReference type="PATRIC" id="fig|411473.3.peg.2659"/>
<dbReference type="HOGENOM" id="CLU_836473_0_0_9"/>
<gene>
    <name evidence="6" type="ORF">RUMCAL_03176</name>
</gene>
<evidence type="ECO:0000256" key="4">
    <source>
        <dbReference type="ARBA" id="ARBA00023316"/>
    </source>
</evidence>
<sequence>MAILKPDNTSTLNGVKINEYLLTKHNPNSIAMPTVSMEGKVIGITVHNTDWISVASGTTPAEQYTRATYNGNMKDVRVHYYVDNTCAWQNLPLTLSGWHAADGSGNGNHRTIAIECIMSSAYNSTDKKSEDNCARLAAALLKKYGLDINHLYTHTHWLNVRDGKSGTVDYLNTAKNSYKMCPAYILPHWAEFKKKVESYLNTGSTTSNPTPANQLYRVRKSWSDAKSQIGAYSSLENAKKACKAGYSVFDNSGKAVYTVAEKTYTKDTKITLNNVTLYSSSTAKNGTKKSGTYYLYDGQVINGRMRITNSSANCGKTPTGSYVTGWVNKADI</sequence>
<proteinExistence type="predicted"/>
<evidence type="ECO:0000259" key="5">
    <source>
        <dbReference type="SMART" id="SM00644"/>
    </source>
</evidence>
<dbReference type="PANTHER" id="PTHR30417:SF1">
    <property type="entry name" value="N-ACETYLMURAMOYL-L-ALANINE AMIDASE AMID"/>
    <property type="match status" value="1"/>
</dbReference>
<evidence type="ECO:0000256" key="3">
    <source>
        <dbReference type="ARBA" id="ARBA00022801"/>
    </source>
</evidence>
<dbReference type="SMART" id="SM00644">
    <property type="entry name" value="Ami_2"/>
    <property type="match status" value="1"/>
</dbReference>
<reference evidence="6 7" key="1">
    <citation type="submission" date="2013-07" db="EMBL/GenBank/DDBJ databases">
        <authorList>
            <person name="Weinstock G."/>
            <person name="Sodergren E."/>
            <person name="Wylie T."/>
            <person name="Fulton L."/>
            <person name="Fulton R."/>
            <person name="Fronick C."/>
            <person name="O'Laughlin M."/>
            <person name="Godfrey J."/>
            <person name="Miner T."/>
            <person name="Herter B."/>
            <person name="Appelbaum E."/>
            <person name="Cordes M."/>
            <person name="Lek S."/>
            <person name="Wollam A."/>
            <person name="Pepin K.H."/>
            <person name="Palsikar V.B."/>
            <person name="Mitreva M."/>
            <person name="Wilson R.K."/>
        </authorList>
    </citation>
    <scope>NUCLEOTIDE SEQUENCE [LARGE SCALE GENOMIC DNA]</scope>
    <source>
        <strain evidence="6 7">ATCC 27760</strain>
    </source>
</reference>
<dbReference type="GO" id="GO:0071555">
    <property type="term" value="P:cell wall organization"/>
    <property type="evidence" value="ECO:0007669"/>
    <property type="project" value="UniProtKB-KW"/>
</dbReference>
<dbReference type="GO" id="GO:0008745">
    <property type="term" value="F:N-acetylmuramoyl-L-alanine amidase activity"/>
    <property type="evidence" value="ECO:0007669"/>
    <property type="project" value="UniProtKB-EC"/>
</dbReference>
<keyword evidence="3" id="KW-0378">Hydrolase</keyword>
<dbReference type="GO" id="GO:0009253">
    <property type="term" value="P:peptidoglycan catabolic process"/>
    <property type="evidence" value="ECO:0007669"/>
    <property type="project" value="InterPro"/>
</dbReference>
<dbReference type="eggNOG" id="COG5632">
    <property type="taxonomic scope" value="Bacteria"/>
</dbReference>
<dbReference type="STRING" id="411473.RUMCAL_03176"/>
<dbReference type="InterPro" id="IPR051206">
    <property type="entry name" value="NAMLAA_amidase_2"/>
</dbReference>
<dbReference type="InterPro" id="IPR002502">
    <property type="entry name" value="Amidase_domain"/>
</dbReference>
<dbReference type="SUPFAM" id="SSF55846">
    <property type="entry name" value="N-acetylmuramoyl-L-alanine amidase-like"/>
    <property type="match status" value="1"/>
</dbReference>
<dbReference type="OrthoDB" id="9794294at2"/>
<feature type="domain" description="N-acetylmuramoyl-L-alanine amidase" evidence="5">
    <location>
        <begin position="32"/>
        <end position="166"/>
    </location>
</feature>
<evidence type="ECO:0000313" key="7">
    <source>
        <dbReference type="Proteomes" id="UP000016662"/>
    </source>
</evidence>
<dbReference type="Pfam" id="PF01510">
    <property type="entry name" value="Amidase_2"/>
    <property type="match status" value="1"/>
</dbReference>
<dbReference type="RefSeq" id="WP_021681404.1">
    <property type="nucleotide sequence ID" value="NZ_KI260345.1"/>
</dbReference>
<dbReference type="Gene3D" id="3.40.80.10">
    <property type="entry name" value="Peptidoglycan recognition protein-like"/>
    <property type="match status" value="1"/>
</dbReference>
<evidence type="ECO:0000313" key="6">
    <source>
        <dbReference type="EMBL" id="ERJ88086.1"/>
    </source>
</evidence>
<dbReference type="EMBL" id="AWVF01000417">
    <property type="protein sequence ID" value="ERJ88086.1"/>
    <property type="molecule type" value="Genomic_DNA"/>
</dbReference>
<evidence type="ECO:0000256" key="1">
    <source>
        <dbReference type="ARBA" id="ARBA00001561"/>
    </source>
</evidence>
<keyword evidence="7" id="KW-1185">Reference proteome</keyword>
<comment type="caution">
    <text evidence="6">The sequence shown here is derived from an EMBL/GenBank/DDBJ whole genome shotgun (WGS) entry which is preliminary data.</text>
</comment>
<evidence type="ECO:0000256" key="2">
    <source>
        <dbReference type="ARBA" id="ARBA00011901"/>
    </source>
</evidence>
<dbReference type="eggNOG" id="COG0860">
    <property type="taxonomic scope" value="Bacteria"/>
</dbReference>
<protein>
    <recommendedName>
        <fullName evidence="2">N-acetylmuramoyl-L-alanine amidase</fullName>
        <ecNumber evidence="2">3.5.1.28</ecNumber>
    </recommendedName>
</protein>
<dbReference type="EC" id="3.5.1.28" evidence="2"/>
<accession>U2JPB6</accession>
<dbReference type="Proteomes" id="UP000016662">
    <property type="component" value="Unassembled WGS sequence"/>
</dbReference>
<dbReference type="PANTHER" id="PTHR30417">
    <property type="entry name" value="N-ACETYLMURAMOYL-L-ALANINE AMIDASE AMID"/>
    <property type="match status" value="1"/>
</dbReference>
<dbReference type="CDD" id="cd06583">
    <property type="entry name" value="PGRP"/>
    <property type="match status" value="1"/>
</dbReference>
<comment type="catalytic activity">
    <reaction evidence="1">
        <text>Hydrolyzes the link between N-acetylmuramoyl residues and L-amino acid residues in certain cell-wall glycopeptides.</text>
        <dbReference type="EC" id="3.5.1.28"/>
    </reaction>
</comment>